<dbReference type="InterPro" id="IPR000182">
    <property type="entry name" value="GNAT_dom"/>
</dbReference>
<dbReference type="SUPFAM" id="SSF55729">
    <property type="entry name" value="Acyl-CoA N-acyltransferases (Nat)"/>
    <property type="match status" value="1"/>
</dbReference>
<dbReference type="STRING" id="1194083.BN12_10009"/>
<dbReference type="GO" id="GO:1990189">
    <property type="term" value="F:protein N-terminal-serine acetyltransferase activity"/>
    <property type="evidence" value="ECO:0007669"/>
    <property type="project" value="TreeGrafter"/>
</dbReference>
<dbReference type="InterPro" id="IPR051908">
    <property type="entry name" value="Ribosomal_N-acetyltransferase"/>
</dbReference>
<dbReference type="Gene3D" id="3.40.630.30">
    <property type="match status" value="1"/>
</dbReference>
<gene>
    <name evidence="2" type="ORF">BN12_10009</name>
</gene>
<proteinExistence type="predicted"/>
<dbReference type="AlphaFoldDB" id="A0A077LTP1"/>
<protein>
    <recommendedName>
        <fullName evidence="1">N-acetyltransferase domain-containing protein</fullName>
    </recommendedName>
</protein>
<dbReference type="EMBL" id="CAJB01000001">
    <property type="protein sequence ID" value="CCH75862.1"/>
    <property type="molecule type" value="Genomic_DNA"/>
</dbReference>
<dbReference type="PROSITE" id="PS51186">
    <property type="entry name" value="GNAT"/>
    <property type="match status" value="1"/>
</dbReference>
<evidence type="ECO:0000313" key="3">
    <source>
        <dbReference type="Proteomes" id="UP000035721"/>
    </source>
</evidence>
<dbReference type="Pfam" id="PF13302">
    <property type="entry name" value="Acetyltransf_3"/>
    <property type="match status" value="1"/>
</dbReference>
<keyword evidence="3" id="KW-1185">Reference proteome</keyword>
<dbReference type="PANTHER" id="PTHR43441:SF2">
    <property type="entry name" value="FAMILY ACETYLTRANSFERASE, PUTATIVE (AFU_ORTHOLOGUE AFUA_7G00850)-RELATED"/>
    <property type="match status" value="1"/>
</dbReference>
<evidence type="ECO:0000313" key="2">
    <source>
        <dbReference type="EMBL" id="CCH75862.1"/>
    </source>
</evidence>
<dbReference type="OrthoDB" id="9795199at2"/>
<sequence>MTRLNEFGQPVGDPVEWSAATFPPAVALAGRHVALDEPMAPQHAQAVVDRLAPYPDLWTYQAEDAPASVDEAAAVISAAVAAPDTVPYAIVDRPGGELLGRVSYLRIQPGLGSIEVGGIIYGPGLQRTTGATEVQHLLMRHAFDDLGYRRYEWKCDSLNAPSRSAALRLGFVEEGTWRNALIYKGRNRDTTWFSVTDAEWPTVGAAFEEWLADANRDASGQQRRSLAEIRTALRAG</sequence>
<comment type="caution">
    <text evidence="2">The sequence shown here is derived from an EMBL/GenBank/DDBJ whole genome shotgun (WGS) entry which is preliminary data.</text>
</comment>
<dbReference type="Proteomes" id="UP000035721">
    <property type="component" value="Unassembled WGS sequence"/>
</dbReference>
<accession>A0A077LTP1</accession>
<dbReference type="GO" id="GO:0008999">
    <property type="term" value="F:protein-N-terminal-alanine acetyltransferase activity"/>
    <property type="evidence" value="ECO:0007669"/>
    <property type="project" value="TreeGrafter"/>
</dbReference>
<name>A0A077LTP1_9MICO</name>
<dbReference type="PANTHER" id="PTHR43441">
    <property type="entry name" value="RIBOSOMAL-PROTEIN-SERINE ACETYLTRANSFERASE"/>
    <property type="match status" value="1"/>
</dbReference>
<dbReference type="RefSeq" id="WP_048549500.1">
    <property type="nucleotide sequence ID" value="NZ_HF570958.1"/>
</dbReference>
<reference evidence="2 3" key="1">
    <citation type="journal article" date="2013" name="ISME J.">
        <title>A metabolic model for members of the genus Tetrasphaera involved in enhanced biological phosphorus removal.</title>
        <authorList>
            <person name="Kristiansen R."/>
            <person name="Nguyen H.T.T."/>
            <person name="Saunders A.M."/>
            <person name="Nielsen J.L."/>
            <person name="Wimmer R."/>
            <person name="Le V.Q."/>
            <person name="McIlroy S.J."/>
            <person name="Petrovski S."/>
            <person name="Seviour R.J."/>
            <person name="Calteau A."/>
            <person name="Nielsen K.L."/>
            <person name="Nielsen P.H."/>
        </authorList>
    </citation>
    <scope>NUCLEOTIDE SEQUENCE [LARGE SCALE GENOMIC DNA]</scope>
    <source>
        <strain evidence="2 3">T1-X7</strain>
    </source>
</reference>
<feature type="domain" description="N-acetyltransferase" evidence="1">
    <location>
        <begin position="46"/>
        <end position="189"/>
    </location>
</feature>
<dbReference type="InterPro" id="IPR016181">
    <property type="entry name" value="Acyl_CoA_acyltransferase"/>
</dbReference>
<organism evidence="2 3">
    <name type="scientific">Nostocoides japonicum T1-X7</name>
    <dbReference type="NCBI Taxonomy" id="1194083"/>
    <lineage>
        <taxon>Bacteria</taxon>
        <taxon>Bacillati</taxon>
        <taxon>Actinomycetota</taxon>
        <taxon>Actinomycetes</taxon>
        <taxon>Micrococcales</taxon>
        <taxon>Intrasporangiaceae</taxon>
        <taxon>Nostocoides</taxon>
    </lineage>
</organism>
<evidence type="ECO:0000259" key="1">
    <source>
        <dbReference type="PROSITE" id="PS51186"/>
    </source>
</evidence>